<proteinExistence type="predicted"/>
<reference evidence="3" key="1">
    <citation type="journal article" date="2013" name="Nature">
        <title>Pan genome of the phytoplankton Emiliania underpins its global distribution.</title>
        <authorList>
            <person name="Read B.A."/>
            <person name="Kegel J."/>
            <person name="Klute M.J."/>
            <person name="Kuo A."/>
            <person name="Lefebvre S.C."/>
            <person name="Maumus F."/>
            <person name="Mayer C."/>
            <person name="Miller J."/>
            <person name="Monier A."/>
            <person name="Salamov A."/>
            <person name="Young J."/>
            <person name="Aguilar M."/>
            <person name="Claverie J.M."/>
            <person name="Frickenhaus S."/>
            <person name="Gonzalez K."/>
            <person name="Herman E.K."/>
            <person name="Lin Y.C."/>
            <person name="Napier J."/>
            <person name="Ogata H."/>
            <person name="Sarno A.F."/>
            <person name="Shmutz J."/>
            <person name="Schroeder D."/>
            <person name="de Vargas C."/>
            <person name="Verret F."/>
            <person name="von Dassow P."/>
            <person name="Valentin K."/>
            <person name="Van de Peer Y."/>
            <person name="Wheeler G."/>
            <person name="Dacks J.B."/>
            <person name="Delwiche C.F."/>
            <person name="Dyhrman S.T."/>
            <person name="Glockner G."/>
            <person name="John U."/>
            <person name="Richards T."/>
            <person name="Worden A.Z."/>
            <person name="Zhang X."/>
            <person name="Grigoriev I.V."/>
            <person name="Allen A.E."/>
            <person name="Bidle K."/>
            <person name="Borodovsky M."/>
            <person name="Bowler C."/>
            <person name="Brownlee C."/>
            <person name="Cock J.M."/>
            <person name="Elias M."/>
            <person name="Gladyshev V.N."/>
            <person name="Groth M."/>
            <person name="Guda C."/>
            <person name="Hadaegh A."/>
            <person name="Iglesias-Rodriguez M.D."/>
            <person name="Jenkins J."/>
            <person name="Jones B.M."/>
            <person name="Lawson T."/>
            <person name="Leese F."/>
            <person name="Lindquist E."/>
            <person name="Lobanov A."/>
            <person name="Lomsadze A."/>
            <person name="Malik S.B."/>
            <person name="Marsh M.E."/>
            <person name="Mackinder L."/>
            <person name="Mock T."/>
            <person name="Mueller-Roeber B."/>
            <person name="Pagarete A."/>
            <person name="Parker M."/>
            <person name="Probert I."/>
            <person name="Quesneville H."/>
            <person name="Raines C."/>
            <person name="Rensing S.A."/>
            <person name="Riano-Pachon D.M."/>
            <person name="Richier S."/>
            <person name="Rokitta S."/>
            <person name="Shiraiwa Y."/>
            <person name="Soanes D.M."/>
            <person name="van der Giezen M."/>
            <person name="Wahlund T.M."/>
            <person name="Williams B."/>
            <person name="Wilson W."/>
            <person name="Wolfe G."/>
            <person name="Wurch L.L."/>
        </authorList>
    </citation>
    <scope>NUCLEOTIDE SEQUENCE</scope>
</reference>
<dbReference type="HOGENOM" id="CLU_1252646_0_0_1"/>
<dbReference type="AlphaFoldDB" id="A0A0D3JU75"/>
<dbReference type="EnsemblProtists" id="EOD27060">
    <property type="protein sequence ID" value="EOD27060"/>
    <property type="gene ID" value="EMIHUDRAFT_450132"/>
</dbReference>
<dbReference type="GeneID" id="17275391"/>
<evidence type="ECO:0000313" key="3">
    <source>
        <dbReference type="Proteomes" id="UP000013827"/>
    </source>
</evidence>
<accession>A0A0D3JU75</accession>
<protein>
    <submittedName>
        <fullName evidence="2">Uncharacterized protein</fullName>
    </submittedName>
</protein>
<dbReference type="GeneID" id="17272606"/>
<dbReference type="Gene3D" id="3.40.140.10">
    <property type="entry name" value="Cytidine Deaminase, domain 2"/>
    <property type="match status" value="1"/>
</dbReference>
<sequence length="221" mass="25557">MTYQPCHYSGGMVPRGMLAREEYAQRSYEGHPTSCTEKLCRWYDGTLKPLNVRLTCILADIYKAAWIDNTHKEELDRKVQSQRSESAREGLELLMSRGVEMRAMGPEDWRFLSTLCDRDVREQYARAWADEAVRRAYSGEADDDGPYAQDQQHPSRQRPFMHHCAKERGRMDRYVHAYLHGDPAQMGFRNVSLKAGRRADRMRPLVAGLESEILGKRKSAE</sequence>
<dbReference type="KEGG" id="ehx:EMIHUDRAFT_450132"/>
<dbReference type="KEGG" id="ehx:EMIHUDRAFT_449772"/>
<dbReference type="Proteomes" id="UP000013827">
    <property type="component" value="Unassembled WGS sequence"/>
</dbReference>
<dbReference type="RefSeq" id="XP_005782546.1">
    <property type="nucleotide sequence ID" value="XM_005782489.1"/>
</dbReference>
<organism evidence="2 3">
    <name type="scientific">Emiliania huxleyi (strain CCMP1516)</name>
    <dbReference type="NCBI Taxonomy" id="280463"/>
    <lineage>
        <taxon>Eukaryota</taxon>
        <taxon>Haptista</taxon>
        <taxon>Haptophyta</taxon>
        <taxon>Prymnesiophyceae</taxon>
        <taxon>Isochrysidales</taxon>
        <taxon>Noelaerhabdaceae</taxon>
        <taxon>Emiliania</taxon>
    </lineage>
</organism>
<reference evidence="2" key="2">
    <citation type="submission" date="2024-10" db="UniProtKB">
        <authorList>
            <consortium name="EnsemblProtists"/>
        </authorList>
    </citation>
    <scope>IDENTIFICATION</scope>
</reference>
<feature type="region of interest" description="Disordered" evidence="1">
    <location>
        <begin position="139"/>
        <end position="159"/>
    </location>
</feature>
<evidence type="ECO:0000313" key="2">
    <source>
        <dbReference type="EnsemblProtists" id="EOD27060"/>
    </source>
</evidence>
<name>A0A0D3JU75_EMIH1</name>
<dbReference type="EnsemblProtists" id="EOD30117">
    <property type="protein sequence ID" value="EOD30117"/>
    <property type="gene ID" value="EMIHUDRAFT_449772"/>
</dbReference>
<keyword evidence="3" id="KW-1185">Reference proteome</keyword>
<dbReference type="PaxDb" id="2903-EOD27060"/>
<dbReference type="RefSeq" id="XP_005779489.1">
    <property type="nucleotide sequence ID" value="XM_005779432.1"/>
</dbReference>
<evidence type="ECO:0000256" key="1">
    <source>
        <dbReference type="SAM" id="MobiDB-lite"/>
    </source>
</evidence>